<dbReference type="PANTHER" id="PTHR39173">
    <property type="entry name" value="ACETYLTRANSFERASE"/>
    <property type="match status" value="1"/>
</dbReference>
<reference evidence="1 2" key="1">
    <citation type="submission" date="2016-10" db="EMBL/GenBank/DDBJ databases">
        <authorList>
            <person name="de Groot N.N."/>
        </authorList>
    </citation>
    <scope>NUCLEOTIDE SEQUENCE [LARGE SCALE GENOMIC DNA]</scope>
    <source>
        <strain evidence="1 2">DSM 10495</strain>
    </source>
</reference>
<dbReference type="RefSeq" id="WP_066215832.1">
    <property type="nucleotide sequence ID" value="NZ_CP049819.1"/>
</dbReference>
<dbReference type="PANTHER" id="PTHR39173:SF1">
    <property type="entry name" value="ACETYLTRANSFERASE"/>
    <property type="match status" value="1"/>
</dbReference>
<dbReference type="EMBL" id="FNSN01000003">
    <property type="protein sequence ID" value="SEB70000.1"/>
    <property type="molecule type" value="Genomic_DNA"/>
</dbReference>
<name>A0A1H4LH05_9MICC</name>
<dbReference type="InterPro" id="IPR016181">
    <property type="entry name" value="Acyl_CoA_acyltransferase"/>
</dbReference>
<evidence type="ECO:0000313" key="2">
    <source>
        <dbReference type="Proteomes" id="UP000182652"/>
    </source>
</evidence>
<dbReference type="Pfam" id="PF00583">
    <property type="entry name" value="Acetyltransf_1"/>
    <property type="match status" value="1"/>
</dbReference>
<dbReference type="CDD" id="cd04301">
    <property type="entry name" value="NAT_SF"/>
    <property type="match status" value="1"/>
</dbReference>
<dbReference type="Proteomes" id="UP000182652">
    <property type="component" value="Unassembled WGS sequence"/>
</dbReference>
<proteinExistence type="predicted"/>
<dbReference type="Gene3D" id="3.40.630.30">
    <property type="match status" value="1"/>
</dbReference>
<dbReference type="SUPFAM" id="SSF55729">
    <property type="entry name" value="Acyl-CoA N-acyltransferases (Nat)"/>
    <property type="match status" value="1"/>
</dbReference>
<organism evidence="1 2">
    <name type="scientific">Arthrobacter woluwensis</name>
    <dbReference type="NCBI Taxonomy" id="156980"/>
    <lineage>
        <taxon>Bacteria</taxon>
        <taxon>Bacillati</taxon>
        <taxon>Actinomycetota</taxon>
        <taxon>Actinomycetes</taxon>
        <taxon>Micrococcales</taxon>
        <taxon>Micrococcaceae</taxon>
        <taxon>Arthrobacter</taxon>
    </lineage>
</organism>
<keyword evidence="1" id="KW-0808">Transferase</keyword>
<accession>A0A1H4LH05</accession>
<keyword evidence="2" id="KW-1185">Reference proteome</keyword>
<dbReference type="InterPro" id="IPR000182">
    <property type="entry name" value="GNAT_dom"/>
</dbReference>
<dbReference type="PROSITE" id="PS51186">
    <property type="entry name" value="GNAT"/>
    <property type="match status" value="1"/>
</dbReference>
<dbReference type="AlphaFoldDB" id="A0A1H4LH05"/>
<evidence type="ECO:0000313" key="1">
    <source>
        <dbReference type="EMBL" id="SEB70000.1"/>
    </source>
</evidence>
<dbReference type="GO" id="GO:0016747">
    <property type="term" value="F:acyltransferase activity, transferring groups other than amino-acyl groups"/>
    <property type="evidence" value="ECO:0007669"/>
    <property type="project" value="InterPro"/>
</dbReference>
<gene>
    <name evidence="1" type="ORF">SAMN04489745_1004</name>
</gene>
<sequence length="174" mass="19326">MLTLIAPHADAYDAWKDCLHDFGDGPLDGSGFNQEAAAPNLSRDGFEQYLTQRLTEGDTSVEPAPGRVHCSYYWIVEDGQEEILGFLAIRHDLNDFLFNYGGHIGYSVRPSARRRGIATAALAESLRLAPALGIEDVLVTCVEDNKASRAVIEANEGRYEDSRDGFRRYWFPVG</sequence>
<protein>
    <submittedName>
        <fullName evidence="1">Predicted acetyltransferase</fullName>
    </submittedName>
</protein>